<sequence length="60" mass="7252">MIPVLSCDYTPPKKRVSSDKTVMYSKHLHKEREFAAEHVRRFQQWTYGVDYLRFYNVVSI</sequence>
<reference evidence="1" key="1">
    <citation type="submission" date="2020-11" db="EMBL/GenBank/DDBJ databases">
        <authorList>
            <person name="Tran Van P."/>
        </authorList>
    </citation>
    <scope>NUCLEOTIDE SEQUENCE</scope>
</reference>
<dbReference type="EMBL" id="OE199489">
    <property type="protein sequence ID" value="CAD7580383.1"/>
    <property type="molecule type" value="Genomic_DNA"/>
</dbReference>
<name>A0A7R9JJV2_TIMCA</name>
<organism evidence="1">
    <name type="scientific">Timema californicum</name>
    <name type="common">California timema</name>
    <name type="synonym">Walking stick</name>
    <dbReference type="NCBI Taxonomy" id="61474"/>
    <lineage>
        <taxon>Eukaryota</taxon>
        <taxon>Metazoa</taxon>
        <taxon>Ecdysozoa</taxon>
        <taxon>Arthropoda</taxon>
        <taxon>Hexapoda</taxon>
        <taxon>Insecta</taxon>
        <taxon>Pterygota</taxon>
        <taxon>Neoptera</taxon>
        <taxon>Polyneoptera</taxon>
        <taxon>Phasmatodea</taxon>
        <taxon>Timematodea</taxon>
        <taxon>Timematoidea</taxon>
        <taxon>Timematidae</taxon>
        <taxon>Timema</taxon>
    </lineage>
</organism>
<dbReference type="AlphaFoldDB" id="A0A7R9JJV2"/>
<proteinExistence type="predicted"/>
<evidence type="ECO:0000313" key="1">
    <source>
        <dbReference type="EMBL" id="CAD7580383.1"/>
    </source>
</evidence>
<protein>
    <submittedName>
        <fullName evidence="1">(California timema) hypothetical protein</fullName>
    </submittedName>
</protein>
<accession>A0A7R9JJV2</accession>
<gene>
    <name evidence="1" type="ORF">TCMB3V08_LOCUS12916</name>
</gene>